<protein>
    <submittedName>
        <fullName evidence="1">Uncharacterized protein</fullName>
    </submittedName>
</protein>
<gene>
    <name evidence="1" type="ORF">IE53DRAFT_386494</name>
</gene>
<reference evidence="1 2" key="1">
    <citation type="journal article" date="2018" name="Mol. Biol. Evol.">
        <title>Broad Genomic Sampling Reveals a Smut Pathogenic Ancestry of the Fungal Clade Ustilaginomycotina.</title>
        <authorList>
            <person name="Kijpornyongpan T."/>
            <person name="Mondo S.J."/>
            <person name="Barry K."/>
            <person name="Sandor L."/>
            <person name="Lee J."/>
            <person name="Lipzen A."/>
            <person name="Pangilinan J."/>
            <person name="LaButti K."/>
            <person name="Hainaut M."/>
            <person name="Henrissat B."/>
            <person name="Grigoriev I.V."/>
            <person name="Spatafora J.W."/>
            <person name="Aime M.C."/>
        </authorList>
    </citation>
    <scope>NUCLEOTIDE SEQUENCE [LARGE SCALE GENOMIC DNA]</scope>
    <source>
        <strain evidence="1 2">SA 807</strain>
    </source>
</reference>
<dbReference type="Proteomes" id="UP000245626">
    <property type="component" value="Unassembled WGS sequence"/>
</dbReference>
<dbReference type="EMBL" id="KZ819866">
    <property type="protein sequence ID" value="PWN51157.1"/>
    <property type="molecule type" value="Genomic_DNA"/>
</dbReference>
<proteinExistence type="predicted"/>
<evidence type="ECO:0000313" key="2">
    <source>
        <dbReference type="Proteomes" id="UP000245626"/>
    </source>
</evidence>
<keyword evidence="2" id="KW-1185">Reference proteome</keyword>
<sequence>MLNVLASIGTIAFGRVAVEEDGDAAIRSPNQPFRFTDLPAELIARISDSIQEESDLLSLAATSVYIRSILHPSKTRWFTLKCGSYHPSLFKHLSDRPAIAESVRTLVLDEWHRNDIPVELSEPGTIRGTAELHGLALITALRKMKNLRKLVYRIPPPTNVDLFWSTLWRSCPNLEDVEVADRSTEPLVGSSMFDFKGLKRFVWYCDASHSASNVPRDSVVRLHQLENALIHYCPDLEELRMNANRAALHAGTLMLKGNWPKLKVLELSGFHADDAIGVVSFFYRHGRLETLELEQKDPNSIFHICIDELSPSCVPLLRDFRGGMESALSILCSRERRIERLGGVEFDTVMLGAERPSNWYSSPIPKALLREISESSHLVELQGSFAMDIYDKSTLAPLFRAACRVQSLSLKCRVRGFLESYLEVFSLLKDLRTLTFPLQELDTLTRPLALGSLWLRCVGSSDTFISALKRKSKMLAETCTKLESICFGGYGGTARIERYEGTLEVSQIHLEEERIKDWWERDVELERSKAFVLARS</sequence>
<accession>A0ACD0NZF5</accession>
<name>A0ACD0NZF5_9BASI</name>
<organism evidence="1 2">
    <name type="scientific">Violaceomyces palustris</name>
    <dbReference type="NCBI Taxonomy" id="1673888"/>
    <lineage>
        <taxon>Eukaryota</taxon>
        <taxon>Fungi</taxon>
        <taxon>Dikarya</taxon>
        <taxon>Basidiomycota</taxon>
        <taxon>Ustilaginomycotina</taxon>
        <taxon>Ustilaginomycetes</taxon>
        <taxon>Violaceomycetales</taxon>
        <taxon>Violaceomycetaceae</taxon>
        <taxon>Violaceomyces</taxon>
    </lineage>
</organism>
<evidence type="ECO:0000313" key="1">
    <source>
        <dbReference type="EMBL" id="PWN51157.1"/>
    </source>
</evidence>